<evidence type="ECO:0008006" key="3">
    <source>
        <dbReference type="Google" id="ProtNLM"/>
    </source>
</evidence>
<reference evidence="2" key="1">
    <citation type="submission" date="2019-03" db="EMBL/GenBank/DDBJ databases">
        <title>Aquabacterium pictum sp.nov., the first bacteriochlorophyll a-containing freshwater bacterium in the genus Aquabacterium of the class Betaproteobacteria.</title>
        <authorList>
            <person name="Hirose S."/>
            <person name="Tank M."/>
            <person name="Hara E."/>
            <person name="Tamaki H."/>
            <person name="Takaichi S."/>
            <person name="Haruta S."/>
            <person name="Hanada S."/>
        </authorList>
    </citation>
    <scope>NUCLEOTIDE SEQUENCE [LARGE SCALE GENOMIC DNA]</scope>
    <source>
        <strain evidence="2">W35</strain>
    </source>
</reference>
<dbReference type="AlphaFoldDB" id="A0A480AW29"/>
<evidence type="ECO:0000313" key="1">
    <source>
        <dbReference type="EMBL" id="GCL64307.1"/>
    </source>
</evidence>
<protein>
    <recommendedName>
        <fullName evidence="3">Mu-like prophage protein gp46</fullName>
    </recommendedName>
</protein>
<dbReference type="EMBL" id="BJCL01000009">
    <property type="protein sequence ID" value="GCL64307.1"/>
    <property type="molecule type" value="Genomic_DNA"/>
</dbReference>
<evidence type="ECO:0000313" key="2">
    <source>
        <dbReference type="Proteomes" id="UP000301751"/>
    </source>
</evidence>
<dbReference type="Pfam" id="PF07409">
    <property type="entry name" value="GP46"/>
    <property type="match status" value="1"/>
</dbReference>
<dbReference type="OrthoDB" id="5677166at2"/>
<proteinExistence type="predicted"/>
<gene>
    <name evidence="1" type="ORF">AQPW35_33880</name>
</gene>
<accession>A0A480AW29</accession>
<organism evidence="1 2">
    <name type="scientific">Pseudaquabacterium pictum</name>
    <dbReference type="NCBI Taxonomy" id="2315236"/>
    <lineage>
        <taxon>Bacteria</taxon>
        <taxon>Pseudomonadati</taxon>
        <taxon>Pseudomonadota</taxon>
        <taxon>Betaproteobacteria</taxon>
        <taxon>Burkholderiales</taxon>
        <taxon>Sphaerotilaceae</taxon>
        <taxon>Pseudaquabacterium</taxon>
    </lineage>
</organism>
<comment type="caution">
    <text evidence="1">The sequence shown here is derived from an EMBL/GenBank/DDBJ whole genome shotgun (WGS) entry which is preliminary data.</text>
</comment>
<dbReference type="RefSeq" id="WP_137734046.1">
    <property type="nucleotide sequence ID" value="NZ_BJCL01000009.1"/>
</dbReference>
<name>A0A480AW29_9BURK</name>
<dbReference type="InterPro" id="IPR010877">
    <property type="entry name" value="Phage_Mu_Gp46"/>
</dbReference>
<sequence>MSDLRTVWRDLGGDWLVAGPSLAEDDGLETAVVLSLFTDRVAAEGDTAVEPTARRGWWGDAYPEVAGDQIGSRLWQLAREKQLPAVLARAELYAREALQWLVDDGVASSVTVQAEVVRQGVLGLLVTITRSATPVIRFRFETFWKGA</sequence>
<dbReference type="Proteomes" id="UP000301751">
    <property type="component" value="Unassembled WGS sequence"/>
</dbReference>
<keyword evidence="2" id="KW-1185">Reference proteome</keyword>